<reference evidence="4 5" key="1">
    <citation type="submission" date="2023-03" db="EMBL/GenBank/DDBJ databases">
        <title>Draft genome sequence of the bacteria which degrade cell wall of Tricholomamatutake.</title>
        <authorList>
            <person name="Konishi Y."/>
            <person name="Fukuta Y."/>
            <person name="Shirasaka N."/>
        </authorList>
    </citation>
    <scope>NUCLEOTIDE SEQUENCE [LARGE SCALE GENOMIC DNA]</scope>
    <source>
        <strain evidence="5">mu1</strain>
    </source>
</reference>
<dbReference type="InterPro" id="IPR018247">
    <property type="entry name" value="EF_Hand_1_Ca_BS"/>
</dbReference>
<dbReference type="InterPro" id="IPR015943">
    <property type="entry name" value="WD40/YVTN_repeat-like_dom_sf"/>
</dbReference>
<dbReference type="Gene3D" id="2.60.120.560">
    <property type="entry name" value="Exo-inulinase, domain 1"/>
    <property type="match status" value="2"/>
</dbReference>
<keyword evidence="5" id="KW-1185">Reference proteome</keyword>
<dbReference type="InterPro" id="IPR037524">
    <property type="entry name" value="PA14/GLEYA"/>
</dbReference>
<keyword evidence="2" id="KW-0732">Signal</keyword>
<dbReference type="Gene3D" id="1.10.1330.10">
    <property type="entry name" value="Dockerin domain"/>
    <property type="match status" value="1"/>
</dbReference>
<dbReference type="Gene3D" id="2.60.40.10">
    <property type="entry name" value="Immunoglobulins"/>
    <property type="match status" value="2"/>
</dbReference>
<feature type="domain" description="PA14" evidence="3">
    <location>
        <begin position="1317"/>
        <end position="1471"/>
    </location>
</feature>
<dbReference type="SUPFAM" id="SSF49265">
    <property type="entry name" value="Fibronectin type III"/>
    <property type="match status" value="1"/>
</dbReference>
<dbReference type="EMBL" id="BSSQ01000035">
    <property type="protein sequence ID" value="GLX71492.1"/>
    <property type="molecule type" value="Genomic_DNA"/>
</dbReference>
<dbReference type="SUPFAM" id="SSF110296">
    <property type="entry name" value="Oligoxyloglucan reducing end-specific cellobiohydrolase"/>
    <property type="match status" value="2"/>
</dbReference>
<organism evidence="4 5">
    <name type="scientific">Paenibacillus glycanilyticus</name>
    <dbReference type="NCBI Taxonomy" id="126569"/>
    <lineage>
        <taxon>Bacteria</taxon>
        <taxon>Bacillati</taxon>
        <taxon>Bacillota</taxon>
        <taxon>Bacilli</taxon>
        <taxon>Bacillales</taxon>
        <taxon>Paenibacillaceae</taxon>
        <taxon>Paenibacillus</taxon>
    </lineage>
</organism>
<dbReference type="PANTHER" id="PTHR43739:SF5">
    <property type="entry name" value="EXO-ALPHA-SIALIDASE"/>
    <property type="match status" value="1"/>
</dbReference>
<dbReference type="InterPro" id="IPR036116">
    <property type="entry name" value="FN3_sf"/>
</dbReference>
<dbReference type="Gene3D" id="2.60.120.1560">
    <property type="match status" value="1"/>
</dbReference>
<dbReference type="InterPro" id="IPR036439">
    <property type="entry name" value="Dockerin_dom_sf"/>
</dbReference>
<dbReference type="RefSeq" id="WP_284242306.1">
    <property type="nucleotide sequence ID" value="NZ_BSSQ01000035.1"/>
</dbReference>
<name>A0ABQ6GPH7_9BACL</name>
<feature type="chain" id="PRO_5047401644" description="PA14 domain-containing protein" evidence="2">
    <location>
        <begin position="30"/>
        <end position="1476"/>
    </location>
</feature>
<sequence>MKLKAGRKRFASGLLALILLFTMAWPASAESWVHVPLVSESSLNAGNSGGDGTQWLQGLAVDSTDGQFLVFTTDVGGVYRSLDGGEHWEAANIGLKSRGGSTVAIDPNNASRVLMVGGNSMANDANGLYLSDNKAESWNQVFGARIVAYRDYRTQLAFDPASYEESVHGSAVVYWSRAAWEVNPYQNPEIHPAIYKSTDGGHTWAELPGTSAYAGGQIAVHPTKGYVYSARSDGFYKSTDGGTTFALKEPGDIKSMSVVASRENNVYINKNDGLYVSTDSGESFSKVQSASFPTWNPMYLQVNPVNPDRMMICNNVMDKQDGFTDGDPWFSTKTYYTTDGGMTWTESIKDNTYHFGPFNARQQIYAWHPTDEKKAWAFGGDWMTTTTDGGAHFAWANNGYGGVMIGGSFNFNLNNPDLLFVASQDYNGGLTINGGTSWKYVNFSDWEWGGWGYGAYAVTEDVLIVARKYWDGTKDIAVSRDGGKSFNQVDLGKDASGQQIHLQGLETAYADPTNDQILFVHEYRSSDQGRTWKRMIGANGVLTSNPEGDHELYGARGHKVVVSRDHGLSWNTVATFPQDVRDVAYDQDRNRIYAATWDGLFSYDLATTTMITDLKPSVPADQYGMQRFSTVAVDPVDPAIVYTGGPANTYMSDAAVLRSTDAGQTWEVINRNDRNSVIDSGPVGARETSWIRVNPKTRYAFVAGQCYGFWKIAPPGSPDETTGPALLAYAGMGEVALDWYGNGSTTLDDLMNVAKNVGNNNDSRVKDEYDVNGDRLIDGKDLSIVSRRVAQSQDKPLSTYSIERQDTPGGEFAVIAGELTETSYVDAGLTNGTAYAYRVVEHNGDSEQTATVIAEAKPSSAAPAYLTATGENDRIRLYWEKKAGHYKVYRKAEGDSDWTLLASGLDDNRYEDDQAEAGVDYAYAVTTVSTADPAMESARSEERTARLYKEGEVTEISPYITQYSQNFDDNAADEWNLASSMSLDGGQLKSSQQGYERAYYSGGLLPETYDYRVTVTRGGGGDLNRAQIVFNRQDENNYYMLDLTPTETLFMKVKDGAITKLGGTAYSNPEWTPVEYTVKRNAGDQYTVIAKKDGVAKLLFNNVADSDFLGGYVGVGATWSFSSFDNVSVGPVTENEATVDTIVTYNQSFDETVDNWDLGAMNVADGKLKVNNFGGGTTALYKGAIADGAMTYSASLMLGGGGSANLGRMLFYMEDAGNGYAFQITKDTAKLLKLQNGQTTVLAEADQPKDEWATLTYKITSDGAGNLQVDTVDAGGATSILTAEDTTFTRGYIGVSHEYSAFEVDDIHVRTPRSEQQENAGLKMEVWTNIDGESIDQIPLDTAPTRTDVIENFDAPRGQGDDYGIRISGYLKPAVTGNYKFYMASDDHGQLWLSTDSDPANKSKIAFLNYWANPYEWQKYPGDQITGEIYLEAGHSYYVEGLMKQDGGGDHYEVAWTGPEFADPTIISNEYLSLIP</sequence>
<proteinExistence type="predicted"/>
<accession>A0ABQ6GPH7</accession>
<dbReference type="PROSITE" id="PS51820">
    <property type="entry name" value="PA14"/>
    <property type="match status" value="1"/>
</dbReference>
<dbReference type="InterPro" id="IPR031778">
    <property type="entry name" value="Sortilin_N"/>
</dbReference>
<evidence type="ECO:0000256" key="2">
    <source>
        <dbReference type="SAM" id="SignalP"/>
    </source>
</evidence>
<evidence type="ECO:0000313" key="5">
    <source>
        <dbReference type="Proteomes" id="UP001157114"/>
    </source>
</evidence>
<dbReference type="PROSITE" id="PS00018">
    <property type="entry name" value="EF_HAND_1"/>
    <property type="match status" value="1"/>
</dbReference>
<dbReference type="InterPro" id="IPR011658">
    <property type="entry name" value="PA14_dom"/>
</dbReference>
<comment type="caution">
    <text evidence="4">The sequence shown here is derived from an EMBL/GenBank/DDBJ whole genome shotgun (WGS) entry which is preliminary data.</text>
</comment>
<dbReference type="Gene3D" id="2.130.10.10">
    <property type="entry name" value="YVTN repeat-like/Quinoprotein amine dehydrogenase"/>
    <property type="match status" value="4"/>
</dbReference>
<evidence type="ECO:0000313" key="4">
    <source>
        <dbReference type="EMBL" id="GLX71492.1"/>
    </source>
</evidence>
<dbReference type="PANTHER" id="PTHR43739">
    <property type="entry name" value="XYLOGLUCANASE (EUROFUNG)"/>
    <property type="match status" value="1"/>
</dbReference>
<dbReference type="Pfam" id="PF07691">
    <property type="entry name" value="PA14"/>
    <property type="match status" value="1"/>
</dbReference>
<evidence type="ECO:0000256" key="1">
    <source>
        <dbReference type="ARBA" id="ARBA00022737"/>
    </source>
</evidence>
<dbReference type="Proteomes" id="UP001157114">
    <property type="component" value="Unassembled WGS sequence"/>
</dbReference>
<protein>
    <recommendedName>
        <fullName evidence="3">PA14 domain-containing protein</fullName>
    </recommendedName>
</protein>
<dbReference type="Pfam" id="PF15902">
    <property type="entry name" value="Sortilin-Vps10"/>
    <property type="match status" value="1"/>
</dbReference>
<dbReference type="SUPFAM" id="SSF56988">
    <property type="entry name" value="Anthrax protective antigen"/>
    <property type="match status" value="1"/>
</dbReference>
<dbReference type="InterPro" id="IPR052025">
    <property type="entry name" value="Xyloglucanase_GH74"/>
</dbReference>
<feature type="signal peptide" evidence="2">
    <location>
        <begin position="1"/>
        <end position="29"/>
    </location>
</feature>
<dbReference type="SMART" id="SM00758">
    <property type="entry name" value="PA14"/>
    <property type="match status" value="1"/>
</dbReference>
<dbReference type="InterPro" id="IPR013783">
    <property type="entry name" value="Ig-like_fold"/>
</dbReference>
<keyword evidence="1" id="KW-0677">Repeat</keyword>
<gene>
    <name evidence="4" type="ORF">MU1_58420</name>
</gene>
<evidence type="ECO:0000259" key="3">
    <source>
        <dbReference type="PROSITE" id="PS51820"/>
    </source>
</evidence>